<evidence type="ECO:0000256" key="5">
    <source>
        <dbReference type="PIRSR" id="PIRSR002583-1"/>
    </source>
</evidence>
<dbReference type="Proteomes" id="UP001530293">
    <property type="component" value="Unassembled WGS sequence"/>
</dbReference>
<feature type="chain" id="PRO_5044895958" description="Histidine kinase/HSP90-like ATPase domain-containing protein" evidence="7">
    <location>
        <begin position="17"/>
        <end position="840"/>
    </location>
</feature>
<keyword evidence="7" id="KW-0732">Signal</keyword>
<protein>
    <recommendedName>
        <fullName evidence="8">Histidine kinase/HSP90-like ATPase domain-containing protein</fullName>
    </recommendedName>
</protein>
<keyword evidence="4" id="KW-0143">Chaperone</keyword>
<dbReference type="InterPro" id="IPR020568">
    <property type="entry name" value="Ribosomal_Su5_D2-typ_SF"/>
</dbReference>
<keyword evidence="10" id="KW-1185">Reference proteome</keyword>
<evidence type="ECO:0000256" key="7">
    <source>
        <dbReference type="SAM" id="SignalP"/>
    </source>
</evidence>
<dbReference type="InterPro" id="IPR001404">
    <property type="entry name" value="Hsp90_fam"/>
</dbReference>
<feature type="binding site" evidence="5">
    <location>
        <position position="464"/>
    </location>
    <ligand>
        <name>ATP</name>
        <dbReference type="ChEBI" id="CHEBI:30616"/>
    </ligand>
</feature>
<dbReference type="Gene3D" id="3.30.230.80">
    <property type="match status" value="1"/>
</dbReference>
<dbReference type="GO" id="GO:0005524">
    <property type="term" value="F:ATP binding"/>
    <property type="evidence" value="ECO:0007669"/>
    <property type="project" value="UniProtKB-KW"/>
</dbReference>
<dbReference type="EMBL" id="JALLBG020000157">
    <property type="protein sequence ID" value="KAL3761127.1"/>
    <property type="molecule type" value="Genomic_DNA"/>
</dbReference>
<feature type="binding site" evidence="5">
    <location>
        <position position="234"/>
    </location>
    <ligand>
        <name>ATP</name>
        <dbReference type="ChEBI" id="CHEBI:30616"/>
    </ligand>
</feature>
<dbReference type="FunFam" id="3.30.565.10:FF:000054">
    <property type="entry name" value="Heat shock protein 90"/>
    <property type="match status" value="1"/>
</dbReference>
<dbReference type="CDD" id="cd16927">
    <property type="entry name" value="HATPase_Hsp90-like"/>
    <property type="match status" value="1"/>
</dbReference>
<feature type="binding site" evidence="5">
    <location>
        <position position="143"/>
    </location>
    <ligand>
        <name>ATP</name>
        <dbReference type="ChEBI" id="CHEBI:30616"/>
    </ligand>
</feature>
<dbReference type="PIRSF" id="PIRSF002583">
    <property type="entry name" value="Hsp90"/>
    <property type="match status" value="1"/>
</dbReference>
<evidence type="ECO:0000256" key="2">
    <source>
        <dbReference type="ARBA" id="ARBA00022741"/>
    </source>
</evidence>
<dbReference type="SUPFAM" id="SSF110942">
    <property type="entry name" value="HSP90 C-terminal domain"/>
    <property type="match status" value="1"/>
</dbReference>
<dbReference type="PANTHER" id="PTHR11528">
    <property type="entry name" value="HEAT SHOCK PROTEIN 90 FAMILY MEMBER"/>
    <property type="match status" value="1"/>
</dbReference>
<organism evidence="9 10">
    <name type="scientific">Discostella pseudostelligera</name>
    <dbReference type="NCBI Taxonomy" id="259834"/>
    <lineage>
        <taxon>Eukaryota</taxon>
        <taxon>Sar</taxon>
        <taxon>Stramenopiles</taxon>
        <taxon>Ochrophyta</taxon>
        <taxon>Bacillariophyta</taxon>
        <taxon>Coscinodiscophyceae</taxon>
        <taxon>Thalassiosirophycidae</taxon>
        <taxon>Stephanodiscales</taxon>
        <taxon>Stephanodiscaceae</taxon>
        <taxon>Discostella</taxon>
    </lineage>
</organism>
<dbReference type="AlphaFoldDB" id="A0ABD3MC11"/>
<dbReference type="SMART" id="SM00387">
    <property type="entry name" value="HATPase_c"/>
    <property type="match status" value="1"/>
</dbReference>
<feature type="binding site" evidence="5">
    <location>
        <position position="151"/>
    </location>
    <ligand>
        <name>ATP</name>
        <dbReference type="ChEBI" id="CHEBI:30616"/>
    </ligand>
</feature>
<feature type="compositionally biased region" description="Acidic residues" evidence="6">
    <location>
        <begin position="284"/>
        <end position="321"/>
    </location>
</feature>
<dbReference type="PROSITE" id="PS00298">
    <property type="entry name" value="HSP90"/>
    <property type="match status" value="1"/>
</dbReference>
<dbReference type="Gene3D" id="1.20.120.790">
    <property type="entry name" value="Heat shock protein 90, C-terminal domain"/>
    <property type="match status" value="1"/>
</dbReference>
<feature type="signal peptide" evidence="7">
    <location>
        <begin position="1"/>
        <end position="16"/>
    </location>
</feature>
<evidence type="ECO:0000256" key="3">
    <source>
        <dbReference type="ARBA" id="ARBA00022840"/>
    </source>
</evidence>
<dbReference type="SUPFAM" id="SSF55874">
    <property type="entry name" value="ATPase domain of HSP90 chaperone/DNA topoisomerase II/histidine kinase"/>
    <property type="match status" value="1"/>
</dbReference>
<keyword evidence="3 5" id="KW-0067">ATP-binding</keyword>
<feature type="compositionally biased region" description="Acidic residues" evidence="6">
    <location>
        <begin position="802"/>
        <end position="820"/>
    </location>
</feature>
<dbReference type="InterPro" id="IPR036890">
    <property type="entry name" value="HATPase_C_sf"/>
</dbReference>
<dbReference type="Pfam" id="PF13589">
    <property type="entry name" value="HATPase_c_3"/>
    <property type="match status" value="1"/>
</dbReference>
<dbReference type="Gene3D" id="3.30.565.10">
    <property type="entry name" value="Histidine kinase-like ATPase, C-terminal domain"/>
    <property type="match status" value="1"/>
</dbReference>
<feature type="compositionally biased region" description="Acidic residues" evidence="6">
    <location>
        <begin position="827"/>
        <end position="840"/>
    </location>
</feature>
<feature type="binding site" evidence="5">
    <location>
        <begin position="158"/>
        <end position="159"/>
    </location>
    <ligand>
        <name>ATP</name>
        <dbReference type="ChEBI" id="CHEBI:30616"/>
    </ligand>
</feature>
<dbReference type="PRINTS" id="PR00775">
    <property type="entry name" value="HEATSHOCK90"/>
</dbReference>
<dbReference type="InterPro" id="IPR020575">
    <property type="entry name" value="Hsp90_N"/>
</dbReference>
<feature type="binding site" evidence="5">
    <location>
        <position position="96"/>
    </location>
    <ligand>
        <name>ATP</name>
        <dbReference type="ChEBI" id="CHEBI:30616"/>
    </ligand>
</feature>
<comment type="similarity">
    <text evidence="1">Belongs to the heat shock protein 90 family.</text>
</comment>
<name>A0ABD3MC11_9STRA</name>
<evidence type="ECO:0000256" key="6">
    <source>
        <dbReference type="SAM" id="MobiDB-lite"/>
    </source>
</evidence>
<evidence type="ECO:0000313" key="9">
    <source>
        <dbReference type="EMBL" id="KAL3761127.1"/>
    </source>
</evidence>
<keyword evidence="2 5" id="KW-0547">Nucleotide-binding</keyword>
<gene>
    <name evidence="9" type="ORF">ACHAWU_002377</name>
</gene>
<dbReference type="InterPro" id="IPR003594">
    <property type="entry name" value="HATPase_dom"/>
</dbReference>
<dbReference type="InterPro" id="IPR037196">
    <property type="entry name" value="HSP90_C"/>
</dbReference>
<dbReference type="SUPFAM" id="SSF54211">
    <property type="entry name" value="Ribosomal protein S5 domain 2-like"/>
    <property type="match status" value="1"/>
</dbReference>
<feature type="binding site" evidence="5">
    <location>
        <position position="92"/>
    </location>
    <ligand>
        <name>ATP</name>
        <dbReference type="ChEBI" id="CHEBI:30616"/>
    </ligand>
</feature>
<evidence type="ECO:0000259" key="8">
    <source>
        <dbReference type="SMART" id="SM00387"/>
    </source>
</evidence>
<proteinExistence type="inferred from homology"/>
<accession>A0ABD3MC11</accession>
<feature type="binding site" evidence="5">
    <location>
        <position position="138"/>
    </location>
    <ligand>
        <name>ATP</name>
        <dbReference type="ChEBI" id="CHEBI:30616"/>
    </ligand>
</feature>
<feature type="region of interest" description="Disordered" evidence="6">
    <location>
        <begin position="279"/>
        <end position="324"/>
    </location>
</feature>
<sequence length="840" mass="95234">MVRFHKLALGSAFVAALSLIPSSPIGNVEMTNAEKKAEEVAANAAAEELLTKAAAYAPPDGSSAFEYEAEVHKMLDIVINSLYTNKDIFLRELISNASDALDKLRFLSLTKPELLGDTKELEIKIEYDPEAKTLTIRDTGIGMTKEDLIQNLGTVARSGTTNFMKALSESEKNNINMIGMFGVGFYSTFLVADRVTVASKNNGDDTQHVWESLNGEASFHVGPDPRGNTLGRGTEITLHLKEDADEYLSPYKLKELIRHYSEFVTHPVSLRQIKTVKVPKEKDEFDEEEKDEEKESKEDGDDIEVSDEEETPKEPEMEEVTTYEYEQINTDPAIWARDKDDITDEEYQEFWNVVSKGDGGQKAEDWTHFNAECFLHACAASLRDLQSYPAAFSNVSLTRGNINFKSILYVPYALQQGQFESMANGLRLYVRKVLISDEFDLMPKYLSFVKGVVDSDDLPLNVNRETLQESKIIKIIKKKLVRKAIELIRKMANAPMPEDDEVAEAEVDADGNVITPEEKPKEVHPYIKWYQKFGLSLKMGCIEDSANRDKLQKLLRFKSSNASGDDDYITLEEYVDRMKEWQKDIYVFPGESIKQLKESSFMDAFLDRDLEVIYLTDAIDEYFIANVREFNGHKFRDITKEGVKFSDEDDDLAKRRAKVYTDKFKPLTKFLKKLYGSDVSRVTISKRLGRAPAIVSSSEWGNSANMDRIMRAQAFAHGVSPGENMIPTGIMELNPRHPFVIRLLESLPEEEDAEVPQSVEDTAWILLDMATMSGGFPIRDSKKYASRMTRLLKSNLGIDSLDLADEIDPPEEEDEPEEPEFQMPDMTDFDMPDLDDLDME</sequence>
<dbReference type="HAMAP" id="MF_00505">
    <property type="entry name" value="HSP90"/>
    <property type="match status" value="1"/>
</dbReference>
<feature type="domain" description="Histidine kinase/HSP90-like ATPase" evidence="8">
    <location>
        <begin position="85"/>
        <end position="244"/>
    </location>
</feature>
<evidence type="ECO:0000256" key="1">
    <source>
        <dbReference type="ARBA" id="ARBA00008239"/>
    </source>
</evidence>
<dbReference type="InterPro" id="IPR019805">
    <property type="entry name" value="Heat_shock_protein_90_CS"/>
</dbReference>
<evidence type="ECO:0000313" key="10">
    <source>
        <dbReference type="Proteomes" id="UP001530293"/>
    </source>
</evidence>
<reference evidence="9 10" key="1">
    <citation type="submission" date="2024-10" db="EMBL/GenBank/DDBJ databases">
        <title>Updated reference genomes for cyclostephanoid diatoms.</title>
        <authorList>
            <person name="Roberts W.R."/>
            <person name="Alverson A.J."/>
        </authorList>
    </citation>
    <scope>NUCLEOTIDE SEQUENCE [LARGE SCALE GENOMIC DNA]</scope>
    <source>
        <strain evidence="9 10">AJA232-27</strain>
    </source>
</reference>
<evidence type="ECO:0000256" key="4">
    <source>
        <dbReference type="ARBA" id="ARBA00023186"/>
    </source>
</evidence>
<feature type="region of interest" description="Disordered" evidence="6">
    <location>
        <begin position="801"/>
        <end position="840"/>
    </location>
</feature>
<dbReference type="Gene3D" id="3.40.50.11260">
    <property type="match status" value="1"/>
</dbReference>
<dbReference type="Pfam" id="PF00183">
    <property type="entry name" value="HSP90"/>
    <property type="match status" value="2"/>
</dbReference>
<comment type="caution">
    <text evidence="9">The sequence shown here is derived from an EMBL/GenBank/DDBJ whole genome shotgun (WGS) entry which is preliminary data.</text>
</comment>